<dbReference type="EMBL" id="FXZM01000004">
    <property type="protein sequence ID" value="SMY11420.1"/>
    <property type="molecule type" value="Genomic_DNA"/>
</dbReference>
<accession>A0A2H1L3Q9</accession>
<feature type="compositionally biased region" description="Basic and acidic residues" evidence="1">
    <location>
        <begin position="38"/>
        <end position="51"/>
    </location>
</feature>
<organism evidence="2 3">
    <name type="scientific">Brevibacterium jeotgali</name>
    <dbReference type="NCBI Taxonomy" id="1262550"/>
    <lineage>
        <taxon>Bacteria</taxon>
        <taxon>Bacillati</taxon>
        <taxon>Actinomycetota</taxon>
        <taxon>Actinomycetes</taxon>
        <taxon>Micrococcales</taxon>
        <taxon>Brevibacteriaceae</taxon>
        <taxon>Brevibacterium</taxon>
    </lineage>
</organism>
<evidence type="ECO:0000313" key="3">
    <source>
        <dbReference type="Proteomes" id="UP000234462"/>
    </source>
</evidence>
<sequence>MADVGAEAMVDSVELKQVPHEITVTSRALSERAGQSGDGHEHSDMGHDHEGHERGEYCCTLRAPGSDRVPVWRIIAKSPSSHSPRVNDRLCRGRRIFVLPEAHYSPTGIPKVGSRLCITATVLLDLRSPVVGVRLGRNEVFGATMPETSIHEHRDAGASEDDVRSSPPVLTRSKVSPVAQTPRMEDSPDPQLRLGITAPIRLHRQPRPFGRGPGITHQRVHAQSPLRRA</sequence>
<dbReference type="AlphaFoldDB" id="A0A2H1L3Q9"/>
<feature type="region of interest" description="Disordered" evidence="1">
    <location>
        <begin position="151"/>
        <end position="229"/>
    </location>
</feature>
<dbReference type="Proteomes" id="UP000234462">
    <property type="component" value="Unassembled WGS sequence"/>
</dbReference>
<reference evidence="3" key="1">
    <citation type="submission" date="2017-03" db="EMBL/GenBank/DDBJ databases">
        <authorList>
            <person name="Monnet C."/>
        </authorList>
    </citation>
    <scope>NUCLEOTIDE SEQUENCE [LARGE SCALE GENOMIC DNA]</scope>
    <source>
        <strain evidence="3">SJ5-8</strain>
    </source>
</reference>
<keyword evidence="3" id="KW-1185">Reference proteome</keyword>
<proteinExistence type="predicted"/>
<evidence type="ECO:0000256" key="1">
    <source>
        <dbReference type="SAM" id="MobiDB-lite"/>
    </source>
</evidence>
<name>A0A2H1L3Q9_9MICO</name>
<feature type="region of interest" description="Disordered" evidence="1">
    <location>
        <begin position="26"/>
        <end position="51"/>
    </location>
</feature>
<evidence type="ECO:0000313" key="2">
    <source>
        <dbReference type="EMBL" id="SMY11420.1"/>
    </source>
</evidence>
<feature type="compositionally biased region" description="Basic and acidic residues" evidence="1">
    <location>
        <begin position="151"/>
        <end position="164"/>
    </location>
</feature>
<protein>
    <submittedName>
        <fullName evidence="2">Uncharacterized protein</fullName>
    </submittedName>
</protein>
<gene>
    <name evidence="2" type="ORF">BJEO58_01005</name>
</gene>